<dbReference type="Proteomes" id="UP000076871">
    <property type="component" value="Unassembled WGS sequence"/>
</dbReference>
<proteinExistence type="predicted"/>
<dbReference type="RefSeq" id="XP_040762853.1">
    <property type="nucleotide sequence ID" value="XM_040901709.1"/>
</dbReference>
<organism evidence="2 3">
    <name type="scientific">Laetiporus sulphureus 93-53</name>
    <dbReference type="NCBI Taxonomy" id="1314785"/>
    <lineage>
        <taxon>Eukaryota</taxon>
        <taxon>Fungi</taxon>
        <taxon>Dikarya</taxon>
        <taxon>Basidiomycota</taxon>
        <taxon>Agaricomycotina</taxon>
        <taxon>Agaricomycetes</taxon>
        <taxon>Polyporales</taxon>
        <taxon>Laetiporus</taxon>
    </lineage>
</organism>
<name>A0A165DL00_9APHY</name>
<keyword evidence="3" id="KW-1185">Reference proteome</keyword>
<dbReference type="AlphaFoldDB" id="A0A165DL00"/>
<feature type="region of interest" description="Disordered" evidence="1">
    <location>
        <begin position="1"/>
        <end position="65"/>
    </location>
</feature>
<dbReference type="GeneID" id="63818741"/>
<dbReference type="InParanoid" id="A0A165DL00"/>
<reference evidence="2 3" key="1">
    <citation type="journal article" date="2016" name="Mol. Biol. Evol.">
        <title>Comparative Genomics of Early-Diverging Mushroom-Forming Fungi Provides Insights into the Origins of Lignocellulose Decay Capabilities.</title>
        <authorList>
            <person name="Nagy L.G."/>
            <person name="Riley R."/>
            <person name="Tritt A."/>
            <person name="Adam C."/>
            <person name="Daum C."/>
            <person name="Floudas D."/>
            <person name="Sun H."/>
            <person name="Yadav J.S."/>
            <person name="Pangilinan J."/>
            <person name="Larsson K.H."/>
            <person name="Matsuura K."/>
            <person name="Barry K."/>
            <person name="Labutti K."/>
            <person name="Kuo R."/>
            <person name="Ohm R.A."/>
            <person name="Bhattacharya S.S."/>
            <person name="Shirouzu T."/>
            <person name="Yoshinaga Y."/>
            <person name="Martin F.M."/>
            <person name="Grigoriev I.V."/>
            <person name="Hibbett D.S."/>
        </authorList>
    </citation>
    <scope>NUCLEOTIDE SEQUENCE [LARGE SCALE GENOMIC DNA]</scope>
    <source>
        <strain evidence="2 3">93-53</strain>
    </source>
</reference>
<sequence>MASSLTPLPKGSRTLDDDDDKDDLFATLFSPPTPRASPIPSTSLAGSDVSRPSHEHARTASTDSEFGAFVSIPSSEGPLHSTASEVNAEMASLPPIQNVDFLDKFTKGARAATERNKQVLKALGVQLLLRHLHMLRVPCQTRTHKNSL</sequence>
<evidence type="ECO:0000313" key="3">
    <source>
        <dbReference type="Proteomes" id="UP000076871"/>
    </source>
</evidence>
<dbReference type="EMBL" id="KV427632">
    <property type="protein sequence ID" value="KZT05113.1"/>
    <property type="molecule type" value="Genomic_DNA"/>
</dbReference>
<evidence type="ECO:0000313" key="2">
    <source>
        <dbReference type="EMBL" id="KZT05113.1"/>
    </source>
</evidence>
<accession>A0A165DL00</accession>
<evidence type="ECO:0000256" key="1">
    <source>
        <dbReference type="SAM" id="MobiDB-lite"/>
    </source>
</evidence>
<gene>
    <name evidence="2" type="ORF">LAESUDRAFT_242399</name>
</gene>
<dbReference type="OrthoDB" id="26679at2759"/>
<dbReference type="STRING" id="1314785.A0A165DL00"/>
<protein>
    <submittedName>
        <fullName evidence="2">Uncharacterized protein</fullName>
    </submittedName>
</protein>